<protein>
    <submittedName>
        <fullName evidence="3">RSAM-modified peptide</fullName>
    </submittedName>
</protein>
<dbReference type="OrthoDB" id="1376192at2"/>
<evidence type="ECO:0000313" key="3">
    <source>
        <dbReference type="EMBL" id="TEB46025.1"/>
    </source>
</evidence>
<evidence type="ECO:0000256" key="1">
    <source>
        <dbReference type="SAM" id="MobiDB-lite"/>
    </source>
</evidence>
<gene>
    <name evidence="3" type="ORF">D0809_03255</name>
    <name evidence="2" type="ORF">EV142_101485</name>
</gene>
<name>A0A4Y7UHU2_9FLAO</name>
<comment type="caution">
    <text evidence="3">The sequence shown here is derived from an EMBL/GenBank/DDBJ whole genome shotgun (WGS) entry which is preliminary data.</text>
</comment>
<reference evidence="3 5" key="2">
    <citation type="journal article" date="2018" name="Syst. Appl. Microbiol.">
        <title>Flavobacterium circumlabens sp. nov. and Flavobacterium cupreum sp. nov., two psychrotrophic species isolated from Antarctic environmental samples.</title>
        <authorList>
            <person name="Kralova S."/>
            <person name="Busse H.J."/>
            <person name="Svec P."/>
            <person name="Maslanova I."/>
            <person name="Stankova E."/>
            <person name="Bartak M."/>
            <person name="Sedlacek I."/>
        </authorList>
    </citation>
    <scope>NUCLEOTIDE SEQUENCE [LARGE SCALE GENOMIC DNA]</scope>
    <source>
        <strain evidence="3 5">CCM 8828</strain>
    </source>
</reference>
<reference evidence="2 4" key="1">
    <citation type="journal article" date="2015" name="Stand. Genomic Sci.">
        <title>Genomic Encyclopedia of Bacterial and Archaeal Type Strains, Phase III: the genomes of soil and plant-associated and newly described type strains.</title>
        <authorList>
            <person name="Whitman W.B."/>
            <person name="Woyke T."/>
            <person name="Klenk H.P."/>
            <person name="Zhou Y."/>
            <person name="Lilburn T.G."/>
            <person name="Beck B.J."/>
            <person name="De Vos P."/>
            <person name="Vandamme P."/>
            <person name="Eisen J.A."/>
            <person name="Garrity G."/>
            <person name="Hugenholtz P."/>
            <person name="Kyrpides N.C."/>
        </authorList>
    </citation>
    <scope>NUCLEOTIDE SEQUENCE [LARGE SCALE GENOMIC DNA]</scope>
    <source>
        <strain evidence="2 4">P5626</strain>
    </source>
</reference>
<evidence type="ECO:0000313" key="5">
    <source>
        <dbReference type="Proteomes" id="UP000298340"/>
    </source>
</evidence>
<keyword evidence="4" id="KW-1185">Reference proteome</keyword>
<accession>A0A4Y7UHU2</accession>
<evidence type="ECO:0000313" key="2">
    <source>
        <dbReference type="EMBL" id="TCN60906.1"/>
    </source>
</evidence>
<evidence type="ECO:0000313" key="4">
    <source>
        <dbReference type="Proteomes" id="UP000295270"/>
    </source>
</evidence>
<sequence>MTKKKLKFEDFEVEKLSKNQQKIVLGGNIPEEEKDPVRGPGTTNGNG</sequence>
<feature type="region of interest" description="Disordered" evidence="1">
    <location>
        <begin position="24"/>
        <end position="47"/>
    </location>
</feature>
<organism evidence="3 5">
    <name type="scientific">Flavobacterium circumlabens</name>
    <dbReference type="NCBI Taxonomy" id="2133765"/>
    <lineage>
        <taxon>Bacteria</taxon>
        <taxon>Pseudomonadati</taxon>
        <taxon>Bacteroidota</taxon>
        <taxon>Flavobacteriia</taxon>
        <taxon>Flavobacteriales</taxon>
        <taxon>Flavobacteriaceae</taxon>
        <taxon>Flavobacterium</taxon>
    </lineage>
</organism>
<dbReference type="Proteomes" id="UP000298340">
    <property type="component" value="Unassembled WGS sequence"/>
</dbReference>
<proteinExistence type="predicted"/>
<dbReference type="EMBL" id="SLWA01000001">
    <property type="protein sequence ID" value="TCN60906.1"/>
    <property type="molecule type" value="Genomic_DNA"/>
</dbReference>
<reference evidence="2" key="3">
    <citation type="submission" date="2019-03" db="EMBL/GenBank/DDBJ databases">
        <authorList>
            <person name="Whitman W."/>
            <person name="Huntemann M."/>
            <person name="Clum A."/>
            <person name="Pillay M."/>
            <person name="Palaniappan K."/>
            <person name="Varghese N."/>
            <person name="Mikhailova N."/>
            <person name="Stamatis D."/>
            <person name="Reddy T."/>
            <person name="Daum C."/>
            <person name="Shapiro N."/>
            <person name="Ivanova N."/>
            <person name="Kyrpides N."/>
            <person name="Woyke T."/>
        </authorList>
    </citation>
    <scope>NUCLEOTIDE SEQUENCE</scope>
    <source>
        <strain evidence="2">P5626</strain>
    </source>
</reference>
<dbReference type="RefSeq" id="WP_132032313.1">
    <property type="nucleotide sequence ID" value="NZ_JBDSHJ010000056.1"/>
</dbReference>
<dbReference type="EMBL" id="QWDN01000001">
    <property type="protein sequence ID" value="TEB46025.1"/>
    <property type="molecule type" value="Genomic_DNA"/>
</dbReference>
<dbReference type="Proteomes" id="UP000295270">
    <property type="component" value="Unassembled WGS sequence"/>
</dbReference>
<dbReference type="AlphaFoldDB" id="A0A4Y7UHU2"/>